<organism evidence="1">
    <name type="scientific">mine drainage metagenome</name>
    <dbReference type="NCBI Taxonomy" id="410659"/>
    <lineage>
        <taxon>unclassified sequences</taxon>
        <taxon>metagenomes</taxon>
        <taxon>ecological metagenomes</taxon>
    </lineage>
</organism>
<comment type="caution">
    <text evidence="1">The sequence shown here is derived from an EMBL/GenBank/DDBJ whole genome shotgun (WGS) entry which is preliminary data.</text>
</comment>
<dbReference type="PROSITE" id="PS51257">
    <property type="entry name" value="PROKAR_LIPOPROTEIN"/>
    <property type="match status" value="1"/>
</dbReference>
<protein>
    <recommendedName>
        <fullName evidence="2">Sel1 repeat protein</fullName>
    </recommendedName>
</protein>
<evidence type="ECO:0008006" key="2">
    <source>
        <dbReference type="Google" id="ProtNLM"/>
    </source>
</evidence>
<dbReference type="Gene3D" id="1.25.40.10">
    <property type="entry name" value="Tetratricopeptide repeat domain"/>
    <property type="match status" value="1"/>
</dbReference>
<dbReference type="AlphaFoldDB" id="A0A1J5SYB4"/>
<dbReference type="EMBL" id="MLJW01000028">
    <property type="protein sequence ID" value="OIR09032.1"/>
    <property type="molecule type" value="Genomic_DNA"/>
</dbReference>
<gene>
    <name evidence="1" type="ORF">GALL_86380</name>
</gene>
<proteinExistence type="predicted"/>
<dbReference type="InterPro" id="IPR011990">
    <property type="entry name" value="TPR-like_helical_dom_sf"/>
</dbReference>
<accession>A0A1J5SYB4</accession>
<name>A0A1J5SYB4_9ZZZZ</name>
<evidence type="ECO:0000313" key="1">
    <source>
        <dbReference type="EMBL" id="OIR09032.1"/>
    </source>
</evidence>
<reference evidence="1" key="1">
    <citation type="submission" date="2016-10" db="EMBL/GenBank/DDBJ databases">
        <title>Sequence of Gallionella enrichment culture.</title>
        <authorList>
            <person name="Poehlein A."/>
            <person name="Muehling M."/>
            <person name="Daniel R."/>
        </authorList>
    </citation>
    <scope>NUCLEOTIDE SEQUENCE</scope>
</reference>
<sequence>MAFKGRNPIMAAFLPSAWRPVAGLLPLLLLAACARPPGPAGAALPVAVAVAAPPSLDEAVLRRAAELGDAGAQTALGKLLLQKGSYFEPAPAGVDWLEKAAGQGSGEARLALAYRYRAAYCGNGPLARRDKCEKSRRWFRAEAETGDVEAMTSLVFMLPRPPFNDPAAAYYWALVRERQQGLPPTAWVEDAACLKAGLPGRVAQAEEGRANGWQVRWARAE</sequence>
<dbReference type="SUPFAM" id="SSF81901">
    <property type="entry name" value="HCP-like"/>
    <property type="match status" value="1"/>
</dbReference>